<evidence type="ECO:0000313" key="7">
    <source>
        <dbReference type="EMBL" id="MBE1561815.1"/>
    </source>
</evidence>
<dbReference type="Gene3D" id="3.40.50.1220">
    <property type="entry name" value="TPP-binding domain"/>
    <property type="match status" value="1"/>
</dbReference>
<feature type="domain" description="Thiamine pyrophosphate enzyme central" evidence="4">
    <location>
        <begin position="187"/>
        <end position="317"/>
    </location>
</feature>
<evidence type="ECO:0000256" key="2">
    <source>
        <dbReference type="ARBA" id="ARBA00023052"/>
    </source>
</evidence>
<dbReference type="EC" id="2.2.1.6" evidence="7"/>
<dbReference type="InterPro" id="IPR011766">
    <property type="entry name" value="TPP_enzyme_TPP-bd"/>
</dbReference>
<feature type="domain" description="Thiamine pyrophosphate enzyme N-terminal TPP-binding" evidence="6">
    <location>
        <begin position="1"/>
        <end position="103"/>
    </location>
</feature>
<dbReference type="Proteomes" id="UP000661607">
    <property type="component" value="Unassembled WGS sequence"/>
</dbReference>
<dbReference type="PANTHER" id="PTHR18968:SF13">
    <property type="entry name" value="ACETOLACTATE SYNTHASE CATALYTIC SUBUNIT, MITOCHONDRIAL"/>
    <property type="match status" value="1"/>
</dbReference>
<sequence>MTGGQALVRALARHGVDTVFGIPGTHNLEIYAALAAHGVRHVGTRHEQGAGYAADGYARMTGRPGVAVVTSGPAVLNAAAAIGQAYSDSVPVLLVSPGMPLRHPGAGNGLLHETRERAMGAVAARSLRVTSVAEIPVAVAQAFAEMTGGRPRPVHLEIPFDVLEEEATAPDVAPLPRTVHRPAGEDLDAAAAVLGAARLPLIIAGGGARAAAGALPALAERLGAPVVTTANGTGVVPGDHPLALGAGPHLAAVRAAAEEADAVLVVGSELAPADLWNGPLPLDGKVVRIDVDPVQAVTNARPEVVLVGDAGAALDGLLARLGPSAAAVPPHVARWRERMRAEAEREGARWLGIVRALAAALGPDGVVAGDSAMACYYGALPNLGGRLLYPAGFGTLGYGLPAAIGAAVAGPGRPVAALMGDGGLMFTVAELATAVQLGLPLPVVVVDNGGYGEIRAEMAARHDPVHAVDLPSPDFPLLAHALGAYGTAAEDPEALRAALVAALKADRPTLIHVREDT</sequence>
<dbReference type="InterPro" id="IPR012001">
    <property type="entry name" value="Thiamin_PyroP_enz_TPP-bd_dom"/>
</dbReference>
<dbReference type="RefSeq" id="WP_192776674.1">
    <property type="nucleotide sequence ID" value="NZ_BAAASY010000011.1"/>
</dbReference>
<evidence type="ECO:0000256" key="3">
    <source>
        <dbReference type="RuleBase" id="RU362132"/>
    </source>
</evidence>
<dbReference type="Pfam" id="PF00205">
    <property type="entry name" value="TPP_enzyme_M"/>
    <property type="match status" value="1"/>
</dbReference>
<gene>
    <name evidence="7" type="ORF">H4W81_004594</name>
</gene>
<evidence type="ECO:0000259" key="6">
    <source>
        <dbReference type="Pfam" id="PF02776"/>
    </source>
</evidence>
<keyword evidence="7" id="KW-0808">Transferase</keyword>
<evidence type="ECO:0000259" key="5">
    <source>
        <dbReference type="Pfam" id="PF02775"/>
    </source>
</evidence>
<organism evidence="7 8">
    <name type="scientific">Nonomuraea africana</name>
    <dbReference type="NCBI Taxonomy" id="46171"/>
    <lineage>
        <taxon>Bacteria</taxon>
        <taxon>Bacillati</taxon>
        <taxon>Actinomycetota</taxon>
        <taxon>Actinomycetes</taxon>
        <taxon>Streptosporangiales</taxon>
        <taxon>Streptosporangiaceae</taxon>
        <taxon>Nonomuraea</taxon>
    </lineage>
</organism>
<comment type="similarity">
    <text evidence="1 3">Belongs to the TPP enzyme family.</text>
</comment>
<evidence type="ECO:0000313" key="8">
    <source>
        <dbReference type="Proteomes" id="UP000661607"/>
    </source>
</evidence>
<dbReference type="EMBL" id="JADBEF010000001">
    <property type="protein sequence ID" value="MBE1561815.1"/>
    <property type="molecule type" value="Genomic_DNA"/>
</dbReference>
<comment type="caution">
    <text evidence="7">The sequence shown here is derived from an EMBL/GenBank/DDBJ whole genome shotgun (WGS) entry which is preliminary data.</text>
</comment>
<keyword evidence="8" id="KW-1185">Reference proteome</keyword>
<accession>A0ABR9KII2</accession>
<dbReference type="CDD" id="cd00568">
    <property type="entry name" value="TPP_enzymes"/>
    <property type="match status" value="1"/>
</dbReference>
<dbReference type="SUPFAM" id="SSF52467">
    <property type="entry name" value="DHS-like NAD/FAD-binding domain"/>
    <property type="match status" value="1"/>
</dbReference>
<dbReference type="GO" id="GO:0003984">
    <property type="term" value="F:acetolactate synthase activity"/>
    <property type="evidence" value="ECO:0007669"/>
    <property type="project" value="UniProtKB-EC"/>
</dbReference>
<keyword evidence="2 3" id="KW-0786">Thiamine pyrophosphate</keyword>
<dbReference type="Gene3D" id="3.40.50.970">
    <property type="match status" value="2"/>
</dbReference>
<evidence type="ECO:0000256" key="1">
    <source>
        <dbReference type="ARBA" id="ARBA00007812"/>
    </source>
</evidence>
<protein>
    <submittedName>
        <fullName evidence="7">Acetolactate synthase-1/2/3 large subunit</fullName>
        <ecNumber evidence="7">2.2.1.6</ecNumber>
    </submittedName>
</protein>
<dbReference type="InterPro" id="IPR029035">
    <property type="entry name" value="DHS-like_NAD/FAD-binding_dom"/>
</dbReference>
<name>A0ABR9KII2_9ACTN</name>
<proteinExistence type="inferred from homology"/>
<dbReference type="CDD" id="cd07035">
    <property type="entry name" value="TPP_PYR_POX_like"/>
    <property type="match status" value="1"/>
</dbReference>
<dbReference type="InterPro" id="IPR012000">
    <property type="entry name" value="Thiamin_PyroP_enz_cen_dom"/>
</dbReference>
<reference evidence="7 8" key="1">
    <citation type="submission" date="2020-10" db="EMBL/GenBank/DDBJ databases">
        <title>Sequencing the genomes of 1000 actinobacteria strains.</title>
        <authorList>
            <person name="Klenk H.-P."/>
        </authorList>
    </citation>
    <scope>NUCLEOTIDE SEQUENCE [LARGE SCALE GENOMIC DNA]</scope>
    <source>
        <strain evidence="7 8">DSM 43748</strain>
    </source>
</reference>
<dbReference type="PANTHER" id="PTHR18968">
    <property type="entry name" value="THIAMINE PYROPHOSPHATE ENZYMES"/>
    <property type="match status" value="1"/>
</dbReference>
<dbReference type="Pfam" id="PF02775">
    <property type="entry name" value="TPP_enzyme_C"/>
    <property type="match status" value="1"/>
</dbReference>
<dbReference type="Pfam" id="PF02776">
    <property type="entry name" value="TPP_enzyme_N"/>
    <property type="match status" value="1"/>
</dbReference>
<evidence type="ECO:0000259" key="4">
    <source>
        <dbReference type="Pfam" id="PF00205"/>
    </source>
</evidence>
<dbReference type="InterPro" id="IPR045229">
    <property type="entry name" value="TPP_enz"/>
</dbReference>
<dbReference type="SUPFAM" id="SSF52518">
    <property type="entry name" value="Thiamin diphosphate-binding fold (THDP-binding)"/>
    <property type="match status" value="2"/>
</dbReference>
<dbReference type="InterPro" id="IPR029061">
    <property type="entry name" value="THDP-binding"/>
</dbReference>
<feature type="domain" description="Thiamine pyrophosphate enzyme TPP-binding" evidence="5">
    <location>
        <begin position="384"/>
        <end position="513"/>
    </location>
</feature>